<accession>A0AAE1CMC6</accession>
<dbReference type="AlphaFoldDB" id="A0AAE1CMC6"/>
<gene>
    <name evidence="2" type="ORF">RRG08_055243</name>
</gene>
<evidence type="ECO:0000256" key="1">
    <source>
        <dbReference type="SAM" id="MobiDB-lite"/>
    </source>
</evidence>
<evidence type="ECO:0000313" key="3">
    <source>
        <dbReference type="Proteomes" id="UP001283361"/>
    </source>
</evidence>
<feature type="compositionally biased region" description="Basic and acidic residues" evidence="1">
    <location>
        <begin position="1"/>
        <end position="31"/>
    </location>
</feature>
<name>A0AAE1CMC6_9GAST</name>
<evidence type="ECO:0000313" key="2">
    <source>
        <dbReference type="EMBL" id="KAK3713601.1"/>
    </source>
</evidence>
<comment type="caution">
    <text evidence="2">The sequence shown here is derived from an EMBL/GenBank/DDBJ whole genome shotgun (WGS) entry which is preliminary data.</text>
</comment>
<organism evidence="2 3">
    <name type="scientific">Elysia crispata</name>
    <name type="common">lettuce slug</name>
    <dbReference type="NCBI Taxonomy" id="231223"/>
    <lineage>
        <taxon>Eukaryota</taxon>
        <taxon>Metazoa</taxon>
        <taxon>Spiralia</taxon>
        <taxon>Lophotrochozoa</taxon>
        <taxon>Mollusca</taxon>
        <taxon>Gastropoda</taxon>
        <taxon>Heterobranchia</taxon>
        <taxon>Euthyneura</taxon>
        <taxon>Panpulmonata</taxon>
        <taxon>Sacoglossa</taxon>
        <taxon>Placobranchoidea</taxon>
        <taxon>Plakobranchidae</taxon>
        <taxon>Elysia</taxon>
    </lineage>
</organism>
<dbReference type="Proteomes" id="UP001283361">
    <property type="component" value="Unassembled WGS sequence"/>
</dbReference>
<reference evidence="2" key="1">
    <citation type="journal article" date="2023" name="G3 (Bethesda)">
        <title>A reference genome for the long-term kleptoplast-retaining sea slug Elysia crispata morphotype clarki.</title>
        <authorList>
            <person name="Eastman K.E."/>
            <person name="Pendleton A.L."/>
            <person name="Shaikh M.A."/>
            <person name="Suttiyut T."/>
            <person name="Ogas R."/>
            <person name="Tomko P."/>
            <person name="Gavelis G."/>
            <person name="Widhalm J.R."/>
            <person name="Wisecaver J.H."/>
        </authorList>
    </citation>
    <scope>NUCLEOTIDE SEQUENCE</scope>
    <source>
        <strain evidence="2">ECLA1</strain>
    </source>
</reference>
<sequence length="70" mass="7790">MAAGAIERKKKIERERPMADHRTLQHGESRLPEISYHLTPGELSRDGKRARSRVERLGRVGGSGLTKIAA</sequence>
<protein>
    <submittedName>
        <fullName evidence="2">Uncharacterized protein</fullName>
    </submittedName>
</protein>
<proteinExistence type="predicted"/>
<feature type="region of interest" description="Disordered" evidence="1">
    <location>
        <begin position="1"/>
        <end position="51"/>
    </location>
</feature>
<keyword evidence="3" id="KW-1185">Reference proteome</keyword>
<dbReference type="EMBL" id="JAWDGP010007558">
    <property type="protein sequence ID" value="KAK3713601.1"/>
    <property type="molecule type" value="Genomic_DNA"/>
</dbReference>